<keyword evidence="1" id="KW-0812">Transmembrane</keyword>
<dbReference type="InParanoid" id="A0A1Q6DTW8"/>
<organism evidence="2 3">
    <name type="scientific">Methanohalarchaeum thermophilum</name>
    <dbReference type="NCBI Taxonomy" id="1903181"/>
    <lineage>
        <taxon>Archaea</taxon>
        <taxon>Methanobacteriati</taxon>
        <taxon>Methanobacteriota</taxon>
        <taxon>Methanonatronarchaeia</taxon>
        <taxon>Methanonatronarchaeales</taxon>
        <taxon>Methanonatronarchaeaceae</taxon>
        <taxon>Candidatus Methanohalarchaeum</taxon>
    </lineage>
</organism>
<feature type="transmembrane region" description="Helical" evidence="1">
    <location>
        <begin position="30"/>
        <end position="48"/>
    </location>
</feature>
<sequence>MKNNTRTEDNDSGYNTSFVTFLGGYFPESMTLAVLLSIIVLLGSLTSIKLLEALELFSTGFFNFLELQMSLILWWMLPAIVVESERTGIILDKITEKIPPKEKYIVLITFILAFFLGWVNWAFGLITSILVGQKLCIKAKNNGNKINYHIILFISLLSLISGNIGITSPGALILTENYLEITNISIINFALNVQNLIIFSSMFLLLPLLYYHSTGKENKEISERDLIINTSIKEKLKHHNIPPKDSWVPADYLEYSSLLSIIAFLIGTTSITWAWIHGNITMLGILFAILMLALISQKNPVAFMEKGADSTKWSLHLAIPFLLYAGTYSLLTKATLYTPIKNLLNGIPVIGSYLIALGAGILIPDPGSLWFLLSPLSEVAGVLNSLITTMYAAGISNIWLGFIFIGILGIKGFNWKEYIEYALLTTVYLSIVIILVLTLI</sequence>
<evidence type="ECO:0000256" key="1">
    <source>
        <dbReference type="SAM" id="Phobius"/>
    </source>
</evidence>
<name>A0A1Q6DTW8_METT1</name>
<dbReference type="EMBL" id="MSDW01000001">
    <property type="protein sequence ID" value="OKY77814.1"/>
    <property type="molecule type" value="Genomic_DNA"/>
</dbReference>
<comment type="caution">
    <text evidence="2">The sequence shown here is derived from an EMBL/GenBank/DDBJ whole genome shotgun (WGS) entry which is preliminary data.</text>
</comment>
<feature type="transmembrane region" description="Helical" evidence="1">
    <location>
        <begin position="343"/>
        <end position="363"/>
    </location>
</feature>
<gene>
    <name evidence="2" type="ORF">BTN85_0286</name>
</gene>
<evidence type="ECO:0000313" key="2">
    <source>
        <dbReference type="EMBL" id="OKY77814.1"/>
    </source>
</evidence>
<accession>A0A1Q6DTW8</accession>
<keyword evidence="1" id="KW-1133">Transmembrane helix</keyword>
<feature type="transmembrane region" description="Helical" evidence="1">
    <location>
        <begin position="421"/>
        <end position="439"/>
    </location>
</feature>
<feature type="transmembrane region" description="Helical" evidence="1">
    <location>
        <begin position="150"/>
        <end position="174"/>
    </location>
</feature>
<feature type="transmembrane region" description="Helical" evidence="1">
    <location>
        <begin position="186"/>
        <end position="210"/>
    </location>
</feature>
<evidence type="ECO:0000313" key="3">
    <source>
        <dbReference type="Proteomes" id="UP000185744"/>
    </source>
</evidence>
<feature type="transmembrane region" description="Helical" evidence="1">
    <location>
        <begin position="383"/>
        <end position="409"/>
    </location>
</feature>
<feature type="transmembrane region" description="Helical" evidence="1">
    <location>
        <begin position="313"/>
        <end position="331"/>
    </location>
</feature>
<feature type="transmembrane region" description="Helical" evidence="1">
    <location>
        <begin position="283"/>
        <end position="301"/>
    </location>
</feature>
<keyword evidence="1" id="KW-0472">Membrane</keyword>
<feature type="transmembrane region" description="Helical" evidence="1">
    <location>
        <begin position="104"/>
        <end position="130"/>
    </location>
</feature>
<dbReference type="AlphaFoldDB" id="A0A1Q6DTW8"/>
<keyword evidence="3" id="KW-1185">Reference proteome</keyword>
<dbReference type="Proteomes" id="UP000185744">
    <property type="component" value="Unassembled WGS sequence"/>
</dbReference>
<proteinExistence type="predicted"/>
<protein>
    <submittedName>
        <fullName evidence="2">Short chain fatty acids transporter</fullName>
    </submittedName>
</protein>
<reference evidence="2" key="1">
    <citation type="submission" date="2016-12" db="EMBL/GenBank/DDBJ databases">
        <title>Discovery of methanogenic haloarchaea.</title>
        <authorList>
            <person name="Sorokin D.Y."/>
            <person name="Makarova K.S."/>
            <person name="Abbas B."/>
            <person name="Ferrer M."/>
            <person name="Golyshin P.N."/>
        </authorList>
    </citation>
    <scope>NUCLEOTIDE SEQUENCE [LARGE SCALE GENOMIC DNA]</scope>
    <source>
        <strain evidence="2">HMET1</strain>
    </source>
</reference>